<dbReference type="InterPro" id="IPR010982">
    <property type="entry name" value="Lambda_DNA-bd_dom_sf"/>
</dbReference>
<feature type="region of interest" description="Disordered" evidence="1">
    <location>
        <begin position="205"/>
        <end position="232"/>
    </location>
</feature>
<dbReference type="EMBL" id="CP002042">
    <property type="protein sequence ID" value="ADH62685.1"/>
    <property type="molecule type" value="Genomic_DNA"/>
</dbReference>
<feature type="transmembrane region" description="Helical" evidence="2">
    <location>
        <begin position="96"/>
        <end position="117"/>
    </location>
</feature>
<evidence type="ECO:0000313" key="4">
    <source>
        <dbReference type="EMBL" id="ADH62685.1"/>
    </source>
</evidence>
<dbReference type="InterPro" id="IPR050400">
    <property type="entry name" value="Bact_Cytoskel_RodZ"/>
</dbReference>
<dbReference type="RefSeq" id="WP_013157274.1">
    <property type="nucleotide sequence ID" value="NC_014212.1"/>
</dbReference>
<evidence type="ECO:0000256" key="1">
    <source>
        <dbReference type="SAM" id="MobiDB-lite"/>
    </source>
</evidence>
<proteinExistence type="predicted"/>
<dbReference type="InterPro" id="IPR013229">
    <property type="entry name" value="PEGA"/>
</dbReference>
<keyword evidence="5" id="KW-1185">Reference proteome</keyword>
<name>D7BBC5_ALLS1</name>
<dbReference type="STRING" id="526227.Mesil_0772"/>
<gene>
    <name evidence="4" type="ordered locus">Mesil_0772</name>
</gene>
<keyword evidence="2" id="KW-0472">Membrane</keyword>
<dbReference type="Proteomes" id="UP000001916">
    <property type="component" value="Chromosome"/>
</dbReference>
<dbReference type="Pfam" id="PF13464">
    <property type="entry name" value="RodZ_C"/>
    <property type="match status" value="1"/>
</dbReference>
<dbReference type="Pfam" id="PF13413">
    <property type="entry name" value="HTH_25"/>
    <property type="match status" value="1"/>
</dbReference>
<sequence length="307" mass="33215">MCETGRRLKEAREAQGRSLAEMARQLSLRKAILEALEECRYEELPEAALSRGYLRRYAQILGLDPEPLLAEFPAKTGSRSANLTGEAAPPRRGLPIWFWTLLLLILIGAGVAAWRLFTIQNKPTTVEVAPPPPPAPPQRVTLRVTTQPPGARVYLDGFLLGQSPVQAPGIEVGERVLRIEAPGFKPYQTTLRLTENKDLSVALEVAPPPPAASNPSPTPANPQTTPPTNTPSVVLRLEGRSWVRVTTANGQKLYEGIPAQGTVLTYSQPVVVRAGNPAAVRVTVNGQDQGVMGQPGQPITRRYPASP</sequence>
<keyword evidence="2" id="KW-0812">Transmembrane</keyword>
<dbReference type="eggNOG" id="COG1426">
    <property type="taxonomic scope" value="Bacteria"/>
</dbReference>
<feature type="region of interest" description="Disordered" evidence="1">
    <location>
        <begin position="287"/>
        <end position="307"/>
    </location>
</feature>
<dbReference type="InterPro" id="IPR025194">
    <property type="entry name" value="RodZ-like_C"/>
</dbReference>
<dbReference type="CDD" id="cd00093">
    <property type="entry name" value="HTH_XRE"/>
    <property type="match status" value="1"/>
</dbReference>
<dbReference type="PANTHER" id="PTHR34475">
    <property type="match status" value="1"/>
</dbReference>
<evidence type="ECO:0000256" key="2">
    <source>
        <dbReference type="SAM" id="Phobius"/>
    </source>
</evidence>
<evidence type="ECO:0000313" key="5">
    <source>
        <dbReference type="Proteomes" id="UP000001916"/>
    </source>
</evidence>
<dbReference type="GO" id="GO:0003677">
    <property type="term" value="F:DNA binding"/>
    <property type="evidence" value="ECO:0007669"/>
    <property type="project" value="InterPro"/>
</dbReference>
<dbReference type="InterPro" id="IPR001387">
    <property type="entry name" value="Cro/C1-type_HTH"/>
</dbReference>
<feature type="compositionally biased region" description="Pro residues" evidence="1">
    <location>
        <begin position="206"/>
        <end position="229"/>
    </location>
</feature>
<accession>D7BBC5</accession>
<dbReference type="SUPFAM" id="SSF47413">
    <property type="entry name" value="lambda repressor-like DNA-binding domains"/>
    <property type="match status" value="1"/>
</dbReference>
<dbReference type="HOGENOM" id="CLU_047530_3_0_0"/>
<evidence type="ECO:0000259" key="3">
    <source>
        <dbReference type="PROSITE" id="PS50943"/>
    </source>
</evidence>
<organism evidence="4 5">
    <name type="scientific">Allomeiothermus silvanus (strain ATCC 700542 / DSM 9946 / NBRC 106475 / NCIMB 13440 / VI-R2)</name>
    <name type="common">Thermus silvanus</name>
    <dbReference type="NCBI Taxonomy" id="526227"/>
    <lineage>
        <taxon>Bacteria</taxon>
        <taxon>Thermotogati</taxon>
        <taxon>Deinococcota</taxon>
        <taxon>Deinococci</taxon>
        <taxon>Thermales</taxon>
        <taxon>Thermaceae</taxon>
        <taxon>Allomeiothermus</taxon>
    </lineage>
</organism>
<dbReference type="Pfam" id="PF08308">
    <property type="entry name" value="PEGA"/>
    <property type="match status" value="1"/>
</dbReference>
<keyword evidence="2" id="KW-1133">Transmembrane helix</keyword>
<reference evidence="4 5" key="1">
    <citation type="journal article" date="2010" name="Stand. Genomic Sci.">
        <title>Complete genome sequence of Meiothermus silvanus type strain (VI-R2).</title>
        <authorList>
            <person name="Sikorski J."/>
            <person name="Tindall B.J."/>
            <person name="Lowry S."/>
            <person name="Lucas S."/>
            <person name="Nolan M."/>
            <person name="Copeland A."/>
            <person name="Glavina Del Rio T."/>
            <person name="Tice H."/>
            <person name="Cheng J.F."/>
            <person name="Han C."/>
            <person name="Pitluck S."/>
            <person name="Liolios K."/>
            <person name="Ivanova N."/>
            <person name="Mavromatis K."/>
            <person name="Mikhailova N."/>
            <person name="Pati A."/>
            <person name="Goodwin L."/>
            <person name="Chen A."/>
            <person name="Palaniappan K."/>
            <person name="Land M."/>
            <person name="Hauser L."/>
            <person name="Chang Y.J."/>
            <person name="Jeffries C.D."/>
            <person name="Rohde M."/>
            <person name="Goker M."/>
            <person name="Woyke T."/>
            <person name="Bristow J."/>
            <person name="Eisen J.A."/>
            <person name="Markowitz V."/>
            <person name="Hugenholtz P."/>
            <person name="Kyrpides N.C."/>
            <person name="Klenk H.P."/>
            <person name="Lapidus A."/>
        </authorList>
    </citation>
    <scope>NUCLEOTIDE SEQUENCE [LARGE SCALE GENOMIC DNA]</scope>
    <source>
        <strain evidence="5">ATCC 700542 / DSM 9946 / VI-R2</strain>
    </source>
</reference>
<dbReference type="OrthoDB" id="25792at2"/>
<dbReference type="Gene3D" id="1.10.260.40">
    <property type="entry name" value="lambda repressor-like DNA-binding domains"/>
    <property type="match status" value="1"/>
</dbReference>
<protein>
    <submittedName>
        <fullName evidence="4">Transcriptional regulator, XRE family</fullName>
    </submittedName>
</protein>
<feature type="domain" description="HTH cro/C1-type" evidence="3">
    <location>
        <begin position="8"/>
        <end position="68"/>
    </location>
</feature>
<dbReference type="AlphaFoldDB" id="D7BBC5"/>
<dbReference type="PROSITE" id="PS50943">
    <property type="entry name" value="HTH_CROC1"/>
    <property type="match status" value="1"/>
</dbReference>
<dbReference type="KEGG" id="msv:Mesil_0772"/>
<dbReference type="PANTHER" id="PTHR34475:SF1">
    <property type="entry name" value="CYTOSKELETON PROTEIN RODZ"/>
    <property type="match status" value="1"/>
</dbReference>